<feature type="transmembrane region" description="Helical" evidence="8">
    <location>
        <begin position="258"/>
        <end position="283"/>
    </location>
</feature>
<feature type="transmembrane region" description="Helical" evidence="8">
    <location>
        <begin position="303"/>
        <end position="321"/>
    </location>
</feature>
<accession>A0A2U3BDY2</accession>
<reference evidence="9 10" key="1">
    <citation type="submission" date="2018-05" db="EMBL/GenBank/DDBJ databases">
        <title>Vibrio limimaris sp. nov., isolated from marine sediment.</title>
        <authorList>
            <person name="Li C.-M."/>
        </authorList>
    </citation>
    <scope>NUCLEOTIDE SEQUENCE [LARGE SCALE GENOMIC DNA]</scope>
    <source>
        <strain evidence="9 10">E4404</strain>
    </source>
</reference>
<comment type="similarity">
    <text evidence="2">Belongs to the binding-protein-dependent transport system permease family. FecCD subfamily.</text>
</comment>
<keyword evidence="7 8" id="KW-0472">Membrane</keyword>
<feature type="transmembrane region" description="Helical" evidence="8">
    <location>
        <begin position="132"/>
        <end position="156"/>
    </location>
</feature>
<feature type="transmembrane region" description="Helical" evidence="8">
    <location>
        <begin position="106"/>
        <end position="126"/>
    </location>
</feature>
<sequence length="351" mass="37155">MSIKTHERLPIRFIIPATLIVLYLTILLSVTVGPMDISLADSFLAIIPDWIFQQNSLPSHVVLIIQQVRLPRSLLAIAVGGILALCGAVMQGLFRNPLAEPGTIGVSAGSALGAAISIVVFGHILAQHPTLLLLGTVPVFSFLGGALSTILVYQIATGKTETSVTTMLLAGVAISALSGAGLGLMNYYADDQALRDLSLWTLGSLTGANWSGITLAFLALITLYIVFYRDADKLNALLLGEPEARHMGIQLQPLKRRLILLVAAGVGITVSLAGIIGFIGLVVPHLGRMLTGPNHRTLLPLSVLLGALILLIADILARVLVAPLDMPVGIVTALLGAPFFIWLLIQQKGRM</sequence>
<dbReference type="Gene3D" id="1.10.3470.10">
    <property type="entry name" value="ABC transporter involved in vitamin B12 uptake, BtuC"/>
    <property type="match status" value="1"/>
</dbReference>
<dbReference type="GO" id="GO:0022857">
    <property type="term" value="F:transmembrane transporter activity"/>
    <property type="evidence" value="ECO:0007669"/>
    <property type="project" value="InterPro"/>
</dbReference>
<evidence type="ECO:0000256" key="3">
    <source>
        <dbReference type="ARBA" id="ARBA00022448"/>
    </source>
</evidence>
<feature type="transmembrane region" description="Helical" evidence="8">
    <location>
        <begin position="208"/>
        <end position="227"/>
    </location>
</feature>
<feature type="transmembrane region" description="Helical" evidence="8">
    <location>
        <begin position="168"/>
        <end position="188"/>
    </location>
</feature>
<evidence type="ECO:0000256" key="5">
    <source>
        <dbReference type="ARBA" id="ARBA00022692"/>
    </source>
</evidence>
<dbReference type="InterPro" id="IPR037294">
    <property type="entry name" value="ABC_BtuC-like"/>
</dbReference>
<evidence type="ECO:0000256" key="8">
    <source>
        <dbReference type="SAM" id="Phobius"/>
    </source>
</evidence>
<gene>
    <name evidence="9" type="ORF">DI392_01640</name>
</gene>
<evidence type="ECO:0000313" key="9">
    <source>
        <dbReference type="EMBL" id="PWI35009.1"/>
    </source>
</evidence>
<keyword evidence="4" id="KW-1003">Cell membrane</keyword>
<evidence type="ECO:0000256" key="2">
    <source>
        <dbReference type="ARBA" id="ARBA00007935"/>
    </source>
</evidence>
<dbReference type="PANTHER" id="PTHR30472">
    <property type="entry name" value="FERRIC ENTEROBACTIN TRANSPORT SYSTEM PERMEASE PROTEIN"/>
    <property type="match status" value="1"/>
</dbReference>
<evidence type="ECO:0000256" key="6">
    <source>
        <dbReference type="ARBA" id="ARBA00022989"/>
    </source>
</evidence>
<keyword evidence="3" id="KW-0813">Transport</keyword>
<dbReference type="RefSeq" id="WP_109318161.1">
    <property type="nucleotide sequence ID" value="NZ_QFWT01000001.1"/>
</dbReference>
<dbReference type="InterPro" id="IPR000522">
    <property type="entry name" value="ABC_transptr_permease_BtuC"/>
</dbReference>
<evidence type="ECO:0000256" key="7">
    <source>
        <dbReference type="ARBA" id="ARBA00023136"/>
    </source>
</evidence>
<protein>
    <submittedName>
        <fullName evidence="9">Iron ABC transporter permease</fullName>
    </submittedName>
</protein>
<dbReference type="Pfam" id="PF01032">
    <property type="entry name" value="FecCD"/>
    <property type="match status" value="1"/>
</dbReference>
<dbReference type="OrthoDB" id="9055647at2"/>
<dbReference type="GO" id="GO:0005886">
    <property type="term" value="C:plasma membrane"/>
    <property type="evidence" value="ECO:0007669"/>
    <property type="project" value="UniProtKB-SubCell"/>
</dbReference>
<comment type="caution">
    <text evidence="9">The sequence shown here is derived from an EMBL/GenBank/DDBJ whole genome shotgun (WGS) entry which is preliminary data.</text>
</comment>
<feature type="transmembrane region" description="Helical" evidence="8">
    <location>
        <begin position="74"/>
        <end position="94"/>
    </location>
</feature>
<dbReference type="FunFam" id="1.10.3470.10:FF:000001">
    <property type="entry name" value="Vitamin B12 ABC transporter permease BtuC"/>
    <property type="match status" value="1"/>
</dbReference>
<dbReference type="CDD" id="cd06550">
    <property type="entry name" value="TM_ABC_iron-siderophores_like"/>
    <property type="match status" value="1"/>
</dbReference>
<dbReference type="Proteomes" id="UP000245362">
    <property type="component" value="Unassembled WGS sequence"/>
</dbReference>
<dbReference type="EMBL" id="QFWT01000001">
    <property type="protein sequence ID" value="PWI35009.1"/>
    <property type="molecule type" value="Genomic_DNA"/>
</dbReference>
<keyword evidence="10" id="KW-1185">Reference proteome</keyword>
<keyword evidence="5 8" id="KW-0812">Transmembrane</keyword>
<proteinExistence type="inferred from homology"/>
<dbReference type="GO" id="GO:0033214">
    <property type="term" value="P:siderophore-iron import into cell"/>
    <property type="evidence" value="ECO:0007669"/>
    <property type="project" value="TreeGrafter"/>
</dbReference>
<evidence type="ECO:0000313" key="10">
    <source>
        <dbReference type="Proteomes" id="UP000245362"/>
    </source>
</evidence>
<comment type="subcellular location">
    <subcellularLocation>
        <location evidence="1">Cell membrane</location>
        <topology evidence="1">Multi-pass membrane protein</topology>
    </subcellularLocation>
</comment>
<organism evidence="9 10">
    <name type="scientific">Vibrio albus</name>
    <dbReference type="NCBI Taxonomy" id="2200953"/>
    <lineage>
        <taxon>Bacteria</taxon>
        <taxon>Pseudomonadati</taxon>
        <taxon>Pseudomonadota</taxon>
        <taxon>Gammaproteobacteria</taxon>
        <taxon>Vibrionales</taxon>
        <taxon>Vibrionaceae</taxon>
        <taxon>Vibrio</taxon>
    </lineage>
</organism>
<dbReference type="SUPFAM" id="SSF81345">
    <property type="entry name" value="ABC transporter involved in vitamin B12 uptake, BtuC"/>
    <property type="match status" value="1"/>
</dbReference>
<dbReference type="AlphaFoldDB" id="A0A2U3BDY2"/>
<keyword evidence="6 8" id="KW-1133">Transmembrane helix</keyword>
<feature type="transmembrane region" description="Helical" evidence="8">
    <location>
        <begin position="12"/>
        <end position="32"/>
    </location>
</feature>
<name>A0A2U3BDY2_9VIBR</name>
<feature type="transmembrane region" description="Helical" evidence="8">
    <location>
        <begin position="328"/>
        <end position="345"/>
    </location>
</feature>
<evidence type="ECO:0000256" key="1">
    <source>
        <dbReference type="ARBA" id="ARBA00004651"/>
    </source>
</evidence>
<dbReference type="PANTHER" id="PTHR30472:SF25">
    <property type="entry name" value="ABC TRANSPORTER PERMEASE PROTEIN MJ0876-RELATED"/>
    <property type="match status" value="1"/>
</dbReference>
<evidence type="ECO:0000256" key="4">
    <source>
        <dbReference type="ARBA" id="ARBA00022475"/>
    </source>
</evidence>